<accession>A0A2P2JGE7</accession>
<sequence length="53" mass="6105">MFVHSLASLTTKPRSRDRATKTNNLESTVSFIFGPFCKFKRAQGISFFIIIFF</sequence>
<dbReference type="AlphaFoldDB" id="A0A2P2JGE7"/>
<protein>
    <submittedName>
        <fullName evidence="1">Uncharacterized protein MANES_06G167200</fullName>
    </submittedName>
</protein>
<reference evidence="1" key="1">
    <citation type="submission" date="2018-02" db="EMBL/GenBank/DDBJ databases">
        <title>Rhizophora mucronata_Transcriptome.</title>
        <authorList>
            <person name="Meera S.P."/>
            <person name="Sreeshan A."/>
            <person name="Augustine A."/>
        </authorList>
    </citation>
    <scope>NUCLEOTIDE SEQUENCE</scope>
    <source>
        <tissue evidence="1">Leaf</tissue>
    </source>
</reference>
<evidence type="ECO:0000313" key="1">
    <source>
        <dbReference type="EMBL" id="MBW92566.1"/>
    </source>
</evidence>
<dbReference type="EMBL" id="GGEC01012083">
    <property type="protein sequence ID" value="MBW92566.1"/>
    <property type="molecule type" value="Transcribed_RNA"/>
</dbReference>
<proteinExistence type="predicted"/>
<organism evidence="1">
    <name type="scientific">Rhizophora mucronata</name>
    <name type="common">Asiatic mangrove</name>
    <dbReference type="NCBI Taxonomy" id="61149"/>
    <lineage>
        <taxon>Eukaryota</taxon>
        <taxon>Viridiplantae</taxon>
        <taxon>Streptophyta</taxon>
        <taxon>Embryophyta</taxon>
        <taxon>Tracheophyta</taxon>
        <taxon>Spermatophyta</taxon>
        <taxon>Magnoliopsida</taxon>
        <taxon>eudicotyledons</taxon>
        <taxon>Gunneridae</taxon>
        <taxon>Pentapetalae</taxon>
        <taxon>rosids</taxon>
        <taxon>fabids</taxon>
        <taxon>Malpighiales</taxon>
        <taxon>Rhizophoraceae</taxon>
        <taxon>Rhizophora</taxon>
    </lineage>
</organism>
<name>A0A2P2JGE7_RHIMU</name>